<evidence type="ECO:0000313" key="1">
    <source>
        <dbReference type="EMBL" id="AJF97520.1"/>
    </source>
</evidence>
<protein>
    <submittedName>
        <fullName evidence="1">Uncharacterized protein</fullName>
    </submittedName>
</protein>
<dbReference type="RefSeq" id="YP_009119755.1">
    <property type="nucleotide sequence ID" value="NC_026440.1"/>
</dbReference>
<sequence>MGACRKKGSSELIEKTRVGSNADAAAQRSLFCQGFCFGYLVYCDKAIMEPKTMTETPHDADSAWSWRDLIPHDNDRWDPFAKGARWIFDNIPLTRIFEAFEAGTLEDNAESVRPADMSYRRSTLFDLCVRFVVDFEYVDTALQAMLPPMPPARGLLSGTEKEVPPFARWVSFVRRSYDVTPGYLYRVSERAAARLVLWHTTRLNYTRCRTVPCLAPTELVDYNDARHTTSLYLWAWEIVMGKHARGPPLDAANTGVFVYCHSHWSFRIPRTRIVAHQDVPGHWGKRVPHPWGERFHVYSGEEGTVAGWAHGDDEFFVLD</sequence>
<dbReference type="Proteomes" id="UP000202511">
    <property type="component" value="Segment"/>
</dbReference>
<evidence type="ECO:0000313" key="2">
    <source>
        <dbReference type="Proteomes" id="UP000202511"/>
    </source>
</evidence>
<dbReference type="KEGG" id="vg:23462437"/>
<dbReference type="EMBL" id="KP136319">
    <property type="protein sequence ID" value="AJF97520.1"/>
    <property type="molecule type" value="Genomic_DNA"/>
</dbReference>
<reference evidence="1 2" key="1">
    <citation type="journal article" date="2015" name="Parasitol. Res.">
        <title>Viruses in close associations with free-living amoebae.</title>
        <authorList>
            <person name="Scheid P."/>
        </authorList>
    </citation>
    <scope>NUCLEOTIDE SEQUENCE [LARGE SCALE GENOMIC DNA]</scope>
    <source>
        <strain evidence="1">KlaHel</strain>
    </source>
</reference>
<accession>A0A0B5J6V1</accession>
<name>A0A0B5J6V1_9VIRU</name>
<dbReference type="GeneID" id="23462437"/>
<organism evidence="1 2">
    <name type="scientific">Pandoravirus inopinatum</name>
    <dbReference type="NCBI Taxonomy" id="1605721"/>
    <lineage>
        <taxon>Viruses</taxon>
        <taxon>Pandoravirus</taxon>
    </lineage>
</organism>
<proteinExistence type="predicted"/>